<evidence type="ECO:0000313" key="2">
    <source>
        <dbReference type="Proteomes" id="UP001165366"/>
    </source>
</evidence>
<dbReference type="Proteomes" id="UP001165366">
    <property type="component" value="Unassembled WGS sequence"/>
</dbReference>
<protein>
    <submittedName>
        <fullName evidence="1">Uncharacterized protein</fullName>
    </submittedName>
</protein>
<accession>A0ABS9K963</accession>
<keyword evidence="2" id="KW-1185">Reference proteome</keyword>
<name>A0ABS9K963_9BACT</name>
<evidence type="ECO:0000313" key="1">
    <source>
        <dbReference type="EMBL" id="MCG2587394.1"/>
    </source>
</evidence>
<dbReference type="EMBL" id="JAKLWS010000002">
    <property type="protein sequence ID" value="MCG2587394.1"/>
    <property type="molecule type" value="Genomic_DNA"/>
</dbReference>
<dbReference type="RefSeq" id="WP_237852238.1">
    <property type="nucleotide sequence ID" value="NZ_JAKLWS010000002.1"/>
</dbReference>
<gene>
    <name evidence="1" type="ORF">L6773_02370</name>
</gene>
<reference evidence="1" key="2">
    <citation type="submission" date="2024-05" db="EMBL/GenBank/DDBJ databases">
        <title>Rhodohalobacter halophilus gen. nov., sp. nov., a moderately halophilic member of the family Balneolaceae.</title>
        <authorList>
            <person name="Xia J."/>
        </authorList>
    </citation>
    <scope>NUCLEOTIDE SEQUENCE</scope>
    <source>
        <strain evidence="1">WB101</strain>
    </source>
</reference>
<organism evidence="1 2">
    <name type="scientific">Rhodohalobacter sulfatireducens</name>
    <dbReference type="NCBI Taxonomy" id="2911366"/>
    <lineage>
        <taxon>Bacteria</taxon>
        <taxon>Pseudomonadati</taxon>
        <taxon>Balneolota</taxon>
        <taxon>Balneolia</taxon>
        <taxon>Balneolales</taxon>
        <taxon>Balneolaceae</taxon>
        <taxon>Rhodohalobacter</taxon>
    </lineage>
</organism>
<sequence>MATKNGVCIRRAGKDNGGSFVNPELINEGKAEFNERKGDYVYEGMIPFDLPPLDFE</sequence>
<proteinExistence type="predicted"/>
<comment type="caution">
    <text evidence="1">The sequence shown here is derived from an EMBL/GenBank/DDBJ whole genome shotgun (WGS) entry which is preliminary data.</text>
</comment>
<reference evidence="1" key="1">
    <citation type="submission" date="2022-01" db="EMBL/GenBank/DDBJ databases">
        <authorList>
            <person name="Wang Y."/>
        </authorList>
    </citation>
    <scope>NUCLEOTIDE SEQUENCE</scope>
    <source>
        <strain evidence="1">WB101</strain>
    </source>
</reference>